<dbReference type="EMBL" id="MKQR01000032">
    <property type="protein sequence ID" value="OLR89525.1"/>
    <property type="molecule type" value="Genomic_DNA"/>
</dbReference>
<dbReference type="GO" id="GO:0008649">
    <property type="term" value="F:rRNA methyltransferase activity"/>
    <property type="evidence" value="ECO:0007669"/>
    <property type="project" value="InterPro"/>
</dbReference>
<evidence type="ECO:0000256" key="7">
    <source>
        <dbReference type="ARBA" id="ARBA00022679"/>
    </source>
</evidence>
<keyword evidence="7 12" id="KW-0808">Transferase</keyword>
<dbReference type="InterPro" id="IPR025981">
    <property type="entry name" value="rRNA_MeTrfase"/>
</dbReference>
<dbReference type="NCBIfam" id="NF000466">
    <property type="entry name" value="16S_rRNA_Rmt_gen"/>
    <property type="match status" value="1"/>
</dbReference>
<feature type="binding site" evidence="11">
    <location>
        <position position="126"/>
    </location>
    <ligand>
        <name>S-adenosyl-L-methionine</name>
        <dbReference type="ChEBI" id="CHEBI:59789"/>
    </ligand>
</feature>
<reference evidence="12 13" key="1">
    <citation type="submission" date="2016-10" db="EMBL/GenBank/DDBJ databases">
        <title>The Draft Genome Sequence of Actinokineospora bangkokensis 44EHWT reveals the biosynthetic pathway of antifungal compounds Thailandins with unusual extender unit butylmalonyl-CoA.</title>
        <authorList>
            <person name="Greule A."/>
            <person name="Intra B."/>
            <person name="Flemming S."/>
            <person name="Rommel M.G."/>
            <person name="Panbangred W."/>
            <person name="Bechthold A."/>
        </authorList>
    </citation>
    <scope>NUCLEOTIDE SEQUENCE [LARGE SCALE GENOMIC DNA]</scope>
    <source>
        <strain evidence="12 13">44EHW</strain>
    </source>
</reference>
<proteinExistence type="inferred from homology"/>
<dbReference type="InterPro" id="IPR029063">
    <property type="entry name" value="SAM-dependent_MTases_sf"/>
</dbReference>
<keyword evidence="8 11" id="KW-0949">S-adenosyl-L-methionine</keyword>
<evidence type="ECO:0000256" key="10">
    <source>
        <dbReference type="ARBA" id="ARBA00033062"/>
    </source>
</evidence>
<evidence type="ECO:0000256" key="9">
    <source>
        <dbReference type="ARBA" id="ARBA00023251"/>
    </source>
</evidence>
<dbReference type="Proteomes" id="UP000186040">
    <property type="component" value="Unassembled WGS sequence"/>
</dbReference>
<accession>A0A1Q9LBZ2</accession>
<organism evidence="12 13">
    <name type="scientific">Actinokineospora bangkokensis</name>
    <dbReference type="NCBI Taxonomy" id="1193682"/>
    <lineage>
        <taxon>Bacteria</taxon>
        <taxon>Bacillati</taxon>
        <taxon>Actinomycetota</taxon>
        <taxon>Actinomycetes</taxon>
        <taxon>Pseudonocardiales</taxon>
        <taxon>Pseudonocardiaceae</taxon>
        <taxon>Actinokineospora</taxon>
    </lineage>
</organism>
<evidence type="ECO:0000256" key="6">
    <source>
        <dbReference type="ARBA" id="ARBA00022603"/>
    </source>
</evidence>
<evidence type="ECO:0000256" key="4">
    <source>
        <dbReference type="ARBA" id="ARBA00015154"/>
    </source>
</evidence>
<feature type="binding site" evidence="11">
    <location>
        <position position="149"/>
    </location>
    <ligand>
        <name>S-adenosyl-L-methionine</name>
        <dbReference type="ChEBI" id="CHEBI:59789"/>
    </ligand>
</feature>
<keyword evidence="5" id="KW-0698">rRNA processing</keyword>
<dbReference type="AlphaFoldDB" id="A0A1Q9LBZ2"/>
<evidence type="ECO:0000313" key="13">
    <source>
        <dbReference type="Proteomes" id="UP000186040"/>
    </source>
</evidence>
<evidence type="ECO:0000256" key="8">
    <source>
        <dbReference type="ARBA" id="ARBA00022691"/>
    </source>
</evidence>
<dbReference type="EC" id="2.1.1.179" evidence="3"/>
<name>A0A1Q9LBZ2_9PSEU</name>
<keyword evidence="9" id="KW-0046">Antibiotic resistance</keyword>
<sequence>MADEKLQAVERAVAGSKRYAVVSADTIRRTAARALVSSGGDVTDAVKRTKRALHEIYGAYLPGSAPNYDAVLRKLTAAVAEGDPDAALESAMKVHASTRERLPHLDEFYREVFRRVPEPATVRDVACGLNPLAVRRMGLPESTVYLASDIDTKQMAFLDRALGLLGVEHEARVLDLVATPVTGRADVTLLLKTIPCLERQQQGLGWSLLESLDSPVVVATFPTKSLGNRSKGMFQTHSAAMAEHSAGKPWRVDSFEIPNELVYVISR</sequence>
<evidence type="ECO:0000256" key="3">
    <source>
        <dbReference type="ARBA" id="ARBA00012300"/>
    </source>
</evidence>
<comment type="catalytic activity">
    <reaction evidence="1">
        <text>guanosine(1405) in 16S rRNA + S-adenosyl-L-methionine = N(7)-methylguanosine(1405) in 16S rRNA + S-adenosyl-L-homocysteine</text>
        <dbReference type="Rhea" id="RHEA:42772"/>
        <dbReference type="Rhea" id="RHEA-COMP:10225"/>
        <dbReference type="Rhea" id="RHEA-COMP:10226"/>
        <dbReference type="ChEBI" id="CHEBI:57856"/>
        <dbReference type="ChEBI" id="CHEBI:59789"/>
        <dbReference type="ChEBI" id="CHEBI:74269"/>
        <dbReference type="ChEBI" id="CHEBI:74480"/>
        <dbReference type="EC" id="2.1.1.179"/>
    </reaction>
</comment>
<dbReference type="GO" id="GO:0046677">
    <property type="term" value="P:response to antibiotic"/>
    <property type="evidence" value="ECO:0007669"/>
    <property type="project" value="UniProtKB-KW"/>
</dbReference>
<dbReference type="Gene3D" id="1.10.8.10">
    <property type="entry name" value="DNA helicase RuvA subunit, C-terminal domain"/>
    <property type="match status" value="1"/>
</dbReference>
<evidence type="ECO:0000256" key="5">
    <source>
        <dbReference type="ARBA" id="ARBA00022552"/>
    </source>
</evidence>
<evidence type="ECO:0000256" key="2">
    <source>
        <dbReference type="ARBA" id="ARBA00005487"/>
    </source>
</evidence>
<dbReference type="OrthoDB" id="3352509at2"/>
<dbReference type="RefSeq" id="WP_075978708.1">
    <property type="nucleotide sequence ID" value="NZ_MKQR01000032.1"/>
</dbReference>
<dbReference type="PIRSF" id="PIRSF015852">
    <property type="entry name" value="RRNA_mtase_Grm"/>
    <property type="match status" value="1"/>
</dbReference>
<comment type="similarity">
    <text evidence="2">Belongs to the methyltransferase superfamily. Aminoglycoside resistance family.</text>
</comment>
<dbReference type="STRING" id="1193682.BJP25_05445"/>
<keyword evidence="6 12" id="KW-0489">Methyltransferase</keyword>
<evidence type="ECO:0000256" key="11">
    <source>
        <dbReference type="PIRSR" id="PIRSR015852-1"/>
    </source>
</evidence>
<dbReference type="Pfam" id="PF07091">
    <property type="entry name" value="FmrO"/>
    <property type="match status" value="1"/>
</dbReference>
<gene>
    <name evidence="12" type="ORF">BJP25_05445</name>
</gene>
<comment type="caution">
    <text evidence="12">The sequence shown here is derived from an EMBL/GenBank/DDBJ whole genome shotgun (WGS) entry which is preliminary data.</text>
</comment>
<protein>
    <recommendedName>
        <fullName evidence="4">16S rRNA (guanine(1405)-N(7))-methyltransferase</fullName>
        <ecNumber evidence="3">2.1.1.179</ecNumber>
    </recommendedName>
    <alternativeName>
        <fullName evidence="10">16S rRNA m7G1405 methyltransferase</fullName>
    </alternativeName>
</protein>
<feature type="binding site" evidence="11">
    <location>
        <begin position="175"/>
        <end position="176"/>
    </location>
    <ligand>
        <name>S-adenosyl-L-methionine</name>
        <dbReference type="ChEBI" id="CHEBI:59789"/>
    </ligand>
</feature>
<feature type="binding site" evidence="11">
    <location>
        <begin position="95"/>
        <end position="101"/>
    </location>
    <ligand>
        <name>S-adenosyl-L-methionine</name>
        <dbReference type="ChEBI" id="CHEBI:59789"/>
    </ligand>
</feature>
<evidence type="ECO:0000313" key="12">
    <source>
        <dbReference type="EMBL" id="OLR89525.1"/>
    </source>
</evidence>
<feature type="binding site" evidence="11">
    <location>
        <position position="200"/>
    </location>
    <ligand>
        <name>S-adenosyl-L-methionine</name>
        <dbReference type="ChEBI" id="CHEBI:59789"/>
    </ligand>
</feature>
<evidence type="ECO:0000256" key="1">
    <source>
        <dbReference type="ARBA" id="ARBA00001643"/>
    </source>
</evidence>
<dbReference type="InterPro" id="IPR010769">
    <property type="entry name" value="rRNA_MeTrfase_GmN_bac"/>
</dbReference>
<dbReference type="Gene3D" id="3.40.50.150">
    <property type="entry name" value="Vaccinia Virus protein VP39"/>
    <property type="match status" value="1"/>
</dbReference>
<feature type="binding site" evidence="11">
    <location>
        <position position="191"/>
    </location>
    <ligand>
        <name>S-adenosyl-L-methionine</name>
        <dbReference type="ChEBI" id="CHEBI:59789"/>
    </ligand>
</feature>
<keyword evidence="13" id="KW-1185">Reference proteome</keyword>